<comment type="caution">
    <text evidence="1">The sequence shown here is derived from an EMBL/GenBank/DDBJ whole genome shotgun (WGS) entry which is preliminary data.</text>
</comment>
<dbReference type="AlphaFoldDB" id="A0A1G2APF9"/>
<gene>
    <name evidence="1" type="ORF">A3B74_03325</name>
</gene>
<evidence type="ECO:0000313" key="1">
    <source>
        <dbReference type="EMBL" id="OGY78794.1"/>
    </source>
</evidence>
<reference evidence="1 2" key="1">
    <citation type="journal article" date="2016" name="Nat. Commun.">
        <title>Thousands of microbial genomes shed light on interconnected biogeochemical processes in an aquifer system.</title>
        <authorList>
            <person name="Anantharaman K."/>
            <person name="Brown C.T."/>
            <person name="Hug L.A."/>
            <person name="Sharon I."/>
            <person name="Castelle C.J."/>
            <person name="Probst A.J."/>
            <person name="Thomas B.C."/>
            <person name="Singh A."/>
            <person name="Wilkins M.J."/>
            <person name="Karaoz U."/>
            <person name="Brodie E.L."/>
            <person name="Williams K.H."/>
            <person name="Hubbard S.S."/>
            <person name="Banfield J.F."/>
        </authorList>
    </citation>
    <scope>NUCLEOTIDE SEQUENCE [LARGE SCALE GENOMIC DNA]</scope>
</reference>
<sequence length="103" mass="12037">MLMRLTSKQLLHLPVYTQSNIFLGNIVGFELDPFQHMIQCYYVKKVNFIASFLQHQEKPDYIVHQRQVISLNTERMLVEDALIGEQAEIAKKIAPQKTESEFI</sequence>
<protein>
    <recommendedName>
        <fullName evidence="3">PRC-barrel domain-containing protein</fullName>
    </recommendedName>
</protein>
<name>A0A1G2APF9_9BACT</name>
<organism evidence="1 2">
    <name type="scientific">Candidatus Kerfeldbacteria bacterium RIFCSPHIGHO2_02_FULL_42_14</name>
    <dbReference type="NCBI Taxonomy" id="1798540"/>
    <lineage>
        <taxon>Bacteria</taxon>
        <taxon>Candidatus Kerfeldiibacteriota</taxon>
    </lineage>
</organism>
<evidence type="ECO:0000313" key="2">
    <source>
        <dbReference type="Proteomes" id="UP000177165"/>
    </source>
</evidence>
<dbReference type="STRING" id="1798540.A3B74_03325"/>
<evidence type="ECO:0008006" key="3">
    <source>
        <dbReference type="Google" id="ProtNLM"/>
    </source>
</evidence>
<dbReference type="Proteomes" id="UP000177165">
    <property type="component" value="Unassembled WGS sequence"/>
</dbReference>
<dbReference type="EMBL" id="MHKB01000012">
    <property type="protein sequence ID" value="OGY78794.1"/>
    <property type="molecule type" value="Genomic_DNA"/>
</dbReference>
<proteinExistence type="predicted"/>
<accession>A0A1G2APF9</accession>